<dbReference type="KEGG" id="nsa:Nitsa_0221"/>
<dbReference type="STRING" id="749222.Nitsa_0221"/>
<dbReference type="InterPro" id="IPR036390">
    <property type="entry name" value="WH_DNA-bd_sf"/>
</dbReference>
<keyword evidence="3" id="KW-1185">Reference proteome</keyword>
<dbReference type="SUPFAM" id="SSF46785">
    <property type="entry name" value="Winged helix' DNA-binding domain"/>
    <property type="match status" value="1"/>
</dbReference>
<dbReference type="GO" id="GO:0006260">
    <property type="term" value="P:DNA replication"/>
    <property type="evidence" value="ECO:0007669"/>
    <property type="project" value="InterPro"/>
</dbReference>
<evidence type="ECO:0000259" key="1">
    <source>
        <dbReference type="Pfam" id="PF04492"/>
    </source>
</evidence>
<evidence type="ECO:0000313" key="2">
    <source>
        <dbReference type="EMBL" id="ADV45493.1"/>
    </source>
</evidence>
<dbReference type="Proteomes" id="UP000008633">
    <property type="component" value="Chromosome"/>
</dbReference>
<dbReference type="InterPro" id="IPR006497">
    <property type="entry name" value="Phage_lambda_VrpO_N"/>
</dbReference>
<dbReference type="RefSeq" id="WP_013553190.1">
    <property type="nucleotide sequence ID" value="NC_014935.1"/>
</dbReference>
<organism evidence="2 3">
    <name type="scientific">Nitratifractor salsuginis (strain DSM 16511 / JCM 12458 / E9I37-1)</name>
    <dbReference type="NCBI Taxonomy" id="749222"/>
    <lineage>
        <taxon>Bacteria</taxon>
        <taxon>Pseudomonadati</taxon>
        <taxon>Campylobacterota</taxon>
        <taxon>Epsilonproteobacteria</taxon>
        <taxon>Campylobacterales</taxon>
        <taxon>Sulfurovaceae</taxon>
        <taxon>Nitratifractor</taxon>
    </lineage>
</organism>
<feature type="domain" description="Bacteriophage lambda Replication protein O N-terminal" evidence="1">
    <location>
        <begin position="9"/>
        <end position="82"/>
    </location>
</feature>
<dbReference type="Pfam" id="PF04492">
    <property type="entry name" value="Phage_rep_O"/>
    <property type="match status" value="1"/>
</dbReference>
<evidence type="ECO:0000313" key="3">
    <source>
        <dbReference type="Proteomes" id="UP000008633"/>
    </source>
</evidence>
<dbReference type="HOGENOM" id="CLU_1298687_0_0_7"/>
<dbReference type="AlphaFoldDB" id="E6WZ43"/>
<dbReference type="InterPro" id="IPR036388">
    <property type="entry name" value="WH-like_DNA-bd_sf"/>
</dbReference>
<reference evidence="3" key="2">
    <citation type="submission" date="2011-01" db="EMBL/GenBank/DDBJ databases">
        <title>The complete genome of Nitratifractor salsuginis DSM 16511.</title>
        <authorList>
            <consortium name="US DOE Joint Genome Institute (JGI-PGF)"/>
            <person name="Lucas S."/>
            <person name="Copeland A."/>
            <person name="Lapidus A."/>
            <person name="Bruce D."/>
            <person name="Goodwin L."/>
            <person name="Pitluck S."/>
            <person name="Kyrpides N."/>
            <person name="Mavromatis K."/>
            <person name="Ivanova N."/>
            <person name="Mikhailova N."/>
            <person name="Zeytun A."/>
            <person name="Detter J.C."/>
            <person name="Tapia R."/>
            <person name="Han C."/>
            <person name="Land M."/>
            <person name="Hauser L."/>
            <person name="Markowitz V."/>
            <person name="Cheng J.-F."/>
            <person name="Hugenholtz P."/>
            <person name="Woyke T."/>
            <person name="Wu D."/>
            <person name="Tindall B."/>
            <person name="Schuetze A."/>
            <person name="Brambilla E."/>
            <person name="Klenk H.-P."/>
            <person name="Eisen J.A."/>
        </authorList>
    </citation>
    <scope>NUCLEOTIDE SEQUENCE [LARGE SCALE GENOMIC DNA]</scope>
    <source>
        <strain evidence="3">DSM 16511 / JCM 12458 / E9I37-1</strain>
    </source>
</reference>
<dbReference type="Gene3D" id="1.10.10.10">
    <property type="entry name" value="Winged helix-like DNA-binding domain superfamily/Winged helix DNA-binding domain"/>
    <property type="match status" value="1"/>
</dbReference>
<accession>E6WZ43</accession>
<protein>
    <recommendedName>
        <fullName evidence="1">Bacteriophage lambda Replication protein O N-terminal domain-containing protein</fullName>
    </recommendedName>
</protein>
<name>E6WZ43_NITSE</name>
<sequence>MEEIHTEHYIKVPSAILDDPTLTPAEFRIIMHIVRQTIGFQKRSDGISYSQFSEATGMSRRTVIETIKTLQRKRMISVHHQKKSSGAATFNRYALGSYWNFAKNEGVGCSAKSARGGAKSAPTILELQQIDDDGGVYTDFDDPTSQAIRYAKENFEMFIEFLLNKRKGSVGVKPVEDLGRYRISVRRGLDRRDDLTIDNAYRFFRMRMERDK</sequence>
<reference evidence="2 3" key="1">
    <citation type="journal article" date="2011" name="Stand. Genomic Sci.">
        <title>Complete genome sequence of Nitratifractor salsuginis type strain (E9I37-1).</title>
        <authorList>
            <person name="Anderson I."/>
            <person name="Sikorski J."/>
            <person name="Zeytun A."/>
            <person name="Nolan M."/>
            <person name="Lapidus A."/>
            <person name="Lucas S."/>
            <person name="Hammon N."/>
            <person name="Deshpande S."/>
            <person name="Cheng J.F."/>
            <person name="Tapia R."/>
            <person name="Han C."/>
            <person name="Goodwin L."/>
            <person name="Pitluck S."/>
            <person name="Liolios K."/>
            <person name="Pagani I."/>
            <person name="Ivanova N."/>
            <person name="Huntemann M."/>
            <person name="Mavromatis K."/>
            <person name="Ovchinikova G."/>
            <person name="Pati A."/>
            <person name="Chen A."/>
            <person name="Palaniappan K."/>
            <person name="Land M."/>
            <person name="Hauser L."/>
            <person name="Brambilla E.M."/>
            <person name="Ngatchou-Djao O.D."/>
            <person name="Rohde M."/>
            <person name="Tindall B.J."/>
            <person name="Goker M."/>
            <person name="Detter J.C."/>
            <person name="Woyke T."/>
            <person name="Bristow J."/>
            <person name="Eisen J.A."/>
            <person name="Markowitz V."/>
            <person name="Hugenholtz P."/>
            <person name="Klenk H.P."/>
            <person name="Kyrpides N.C."/>
        </authorList>
    </citation>
    <scope>NUCLEOTIDE SEQUENCE [LARGE SCALE GENOMIC DNA]</scope>
    <source>
        <strain evidence="3">DSM 16511 / JCM 12458 / E9I37-1</strain>
    </source>
</reference>
<gene>
    <name evidence="2" type="ordered locus">Nitsa_0221</name>
</gene>
<proteinExistence type="predicted"/>
<dbReference type="EMBL" id="CP002452">
    <property type="protein sequence ID" value="ADV45493.1"/>
    <property type="molecule type" value="Genomic_DNA"/>
</dbReference>